<gene>
    <name evidence="1" type="ORF">QMQ05_16290</name>
</gene>
<dbReference type="Proteomes" id="UP001486888">
    <property type="component" value="Chromosome"/>
</dbReference>
<dbReference type="RefSeq" id="WP_345471759.1">
    <property type="nucleotide sequence ID" value="NZ_CP125942.1"/>
</dbReference>
<proteinExistence type="predicted"/>
<keyword evidence="2" id="KW-1185">Reference proteome</keyword>
<organism evidence="1 2">
    <name type="scientific">Glutamicibacter ectropisis</name>
    <dbReference type="NCBI Taxonomy" id="3046593"/>
    <lineage>
        <taxon>Bacteria</taxon>
        <taxon>Bacillati</taxon>
        <taxon>Actinomycetota</taxon>
        <taxon>Actinomycetes</taxon>
        <taxon>Micrococcales</taxon>
        <taxon>Micrococcaceae</taxon>
        <taxon>Glutamicibacter</taxon>
    </lineage>
</organism>
<protein>
    <recommendedName>
        <fullName evidence="3">DNA-binding protein</fullName>
    </recommendedName>
</protein>
<name>A0AAU6WCQ3_9MICC</name>
<evidence type="ECO:0008006" key="3">
    <source>
        <dbReference type="Google" id="ProtNLM"/>
    </source>
</evidence>
<evidence type="ECO:0000313" key="2">
    <source>
        <dbReference type="Proteomes" id="UP001486888"/>
    </source>
</evidence>
<reference evidence="1 2" key="1">
    <citation type="submission" date="2023-05" db="EMBL/GenBank/DDBJ databases">
        <title>Glutamicibacter sp. B1, complete genome.</title>
        <authorList>
            <person name="Long Y.H."/>
            <person name="Fang T."/>
            <person name="Li X.Y."/>
        </authorList>
    </citation>
    <scope>NUCLEOTIDE SEQUENCE [LARGE SCALE GENOMIC DNA]</scope>
    <source>
        <strain evidence="1 2">B1</strain>
    </source>
</reference>
<dbReference type="KEGG" id="gey:QMQ05_16290"/>
<dbReference type="EMBL" id="CP125942">
    <property type="protein sequence ID" value="XAO45868.1"/>
    <property type="molecule type" value="Genomic_DNA"/>
</dbReference>
<evidence type="ECO:0000313" key="1">
    <source>
        <dbReference type="EMBL" id="XAO45868.1"/>
    </source>
</evidence>
<accession>A0AAU6WCQ3</accession>
<dbReference type="AlphaFoldDB" id="A0AAU6WCQ3"/>
<sequence length="277" mass="31376">MNTDLLTSSDGKEISVADQLVDEDPYTPETIRKDLFTRAKRGFVNIDFEFVQKFSGDDRGDTVLSKLLKRRSRLELDLLLSIHALSPILEGTPLSWKAWALVLNSEMRAVKRAAKALSIPEVDLLAVADPRAKKPVFALKAGLDHKGKKRYFALPYAYWTEGHIDQLTMPGKVTLLILLRETQDPKAMTLDKSYEQIGKWYGISERTAERGFGELRCLGLMQEISRKANDPFTTNTYRHIWHRWPLEAYSKENRKSLLAQAKAAAKSSAKQDPNVSV</sequence>